<feature type="transmembrane region" description="Helical" evidence="8">
    <location>
        <begin position="235"/>
        <end position="257"/>
    </location>
</feature>
<dbReference type="InterPro" id="IPR002549">
    <property type="entry name" value="AI-2E-like"/>
</dbReference>
<name>A0ABW0UBE4_9STRE</name>
<keyword evidence="10" id="KW-1185">Reference proteome</keyword>
<keyword evidence="5 8" id="KW-0812">Transmembrane</keyword>
<evidence type="ECO:0000256" key="6">
    <source>
        <dbReference type="ARBA" id="ARBA00022989"/>
    </source>
</evidence>
<evidence type="ECO:0000256" key="4">
    <source>
        <dbReference type="ARBA" id="ARBA00022475"/>
    </source>
</evidence>
<evidence type="ECO:0000256" key="8">
    <source>
        <dbReference type="SAM" id="Phobius"/>
    </source>
</evidence>
<sequence length="376" mass="41074">MNFEKKHVYSIVTAFVLCYMIQAYWKAGANFLGTVWSASQPFLIGAAIAYIVNIVMSVYERVFGIVLSGTRAENVKRGLSMTLAYLTFVVVIVWIFSIVLPDLIESIKSLLAIDTSVINQWINEMNDNTYVSRILDYIGQDKDLAQTISRYSQQILQQVLGVLTGVLTSVSSIASTLLNVFVSLIFSLYVLGNKETLVRQVGLLMDTYLGKYAGPVRYVVGILDKRFHGFVVSQTLEAMILGTLTALGMTLFGFPYAATVGVLVAFTAIIPVVGAYIGLVIGFILLATQSITQALWFVVFLVVLQQFEGNLIYPRVVGGSIGLPGMWVLVAITIGGALAGILGMLIAVPLAASLYQIIKDHVIKKRHHQNSVLGTE</sequence>
<evidence type="ECO:0000313" key="9">
    <source>
        <dbReference type="EMBL" id="MFC5630867.1"/>
    </source>
</evidence>
<feature type="transmembrane region" description="Helical" evidence="8">
    <location>
        <begin position="170"/>
        <end position="191"/>
    </location>
</feature>
<proteinExistence type="inferred from homology"/>
<feature type="transmembrane region" description="Helical" evidence="8">
    <location>
        <begin position="294"/>
        <end position="313"/>
    </location>
</feature>
<evidence type="ECO:0000256" key="3">
    <source>
        <dbReference type="ARBA" id="ARBA00022448"/>
    </source>
</evidence>
<dbReference type="RefSeq" id="WP_156805732.1">
    <property type="nucleotide sequence ID" value="NZ_JBHSOJ010000016.1"/>
</dbReference>
<feature type="transmembrane region" description="Helical" evidence="8">
    <location>
        <begin position="7"/>
        <end position="25"/>
    </location>
</feature>
<keyword evidence="4" id="KW-1003">Cell membrane</keyword>
<protein>
    <submittedName>
        <fullName evidence="9">AI-2E family transporter</fullName>
    </submittedName>
</protein>
<gene>
    <name evidence="9" type="ORF">ACFPQ3_04515</name>
</gene>
<dbReference type="PANTHER" id="PTHR21716:SF53">
    <property type="entry name" value="PERMEASE PERM-RELATED"/>
    <property type="match status" value="1"/>
</dbReference>
<dbReference type="Proteomes" id="UP001596110">
    <property type="component" value="Unassembled WGS sequence"/>
</dbReference>
<comment type="caution">
    <text evidence="9">The sequence shown here is derived from an EMBL/GenBank/DDBJ whole genome shotgun (WGS) entry which is preliminary data.</text>
</comment>
<evidence type="ECO:0000256" key="1">
    <source>
        <dbReference type="ARBA" id="ARBA00004651"/>
    </source>
</evidence>
<keyword evidence="3" id="KW-0813">Transport</keyword>
<evidence type="ECO:0000256" key="7">
    <source>
        <dbReference type="ARBA" id="ARBA00023136"/>
    </source>
</evidence>
<dbReference type="Pfam" id="PF01594">
    <property type="entry name" value="AI-2E_transport"/>
    <property type="match status" value="1"/>
</dbReference>
<feature type="transmembrane region" description="Helical" evidence="8">
    <location>
        <begin position="263"/>
        <end position="287"/>
    </location>
</feature>
<keyword evidence="7 8" id="KW-0472">Membrane</keyword>
<comment type="similarity">
    <text evidence="2">Belongs to the autoinducer-2 exporter (AI-2E) (TC 2.A.86) family.</text>
</comment>
<evidence type="ECO:0000256" key="5">
    <source>
        <dbReference type="ARBA" id="ARBA00022692"/>
    </source>
</evidence>
<feature type="transmembrane region" description="Helical" evidence="8">
    <location>
        <begin position="79"/>
        <end position="100"/>
    </location>
</feature>
<feature type="transmembrane region" description="Helical" evidence="8">
    <location>
        <begin position="325"/>
        <end position="358"/>
    </location>
</feature>
<organism evidence="9 10">
    <name type="scientific">Streptococcus caledonicus</name>
    <dbReference type="NCBI Taxonomy" id="2614158"/>
    <lineage>
        <taxon>Bacteria</taxon>
        <taxon>Bacillati</taxon>
        <taxon>Bacillota</taxon>
        <taxon>Bacilli</taxon>
        <taxon>Lactobacillales</taxon>
        <taxon>Streptococcaceae</taxon>
        <taxon>Streptococcus</taxon>
    </lineage>
</organism>
<keyword evidence="6 8" id="KW-1133">Transmembrane helix</keyword>
<comment type="subcellular location">
    <subcellularLocation>
        <location evidence="1">Cell membrane</location>
        <topology evidence="1">Multi-pass membrane protein</topology>
    </subcellularLocation>
</comment>
<reference evidence="10" key="1">
    <citation type="journal article" date="2019" name="Int. J. Syst. Evol. Microbiol.">
        <title>The Global Catalogue of Microorganisms (GCM) 10K type strain sequencing project: providing services to taxonomists for standard genome sequencing and annotation.</title>
        <authorList>
            <consortium name="The Broad Institute Genomics Platform"/>
            <consortium name="The Broad Institute Genome Sequencing Center for Infectious Disease"/>
            <person name="Wu L."/>
            <person name="Ma J."/>
        </authorList>
    </citation>
    <scope>NUCLEOTIDE SEQUENCE [LARGE SCALE GENOMIC DNA]</scope>
    <source>
        <strain evidence="10">DT43</strain>
    </source>
</reference>
<accession>A0ABW0UBE4</accession>
<feature type="transmembrane region" description="Helical" evidence="8">
    <location>
        <begin position="37"/>
        <end position="59"/>
    </location>
</feature>
<dbReference type="EMBL" id="JBHSOJ010000016">
    <property type="protein sequence ID" value="MFC5630867.1"/>
    <property type="molecule type" value="Genomic_DNA"/>
</dbReference>
<dbReference type="PANTHER" id="PTHR21716">
    <property type="entry name" value="TRANSMEMBRANE PROTEIN"/>
    <property type="match status" value="1"/>
</dbReference>
<evidence type="ECO:0000256" key="2">
    <source>
        <dbReference type="ARBA" id="ARBA00009773"/>
    </source>
</evidence>
<evidence type="ECO:0000313" key="10">
    <source>
        <dbReference type="Proteomes" id="UP001596110"/>
    </source>
</evidence>